<dbReference type="EMBL" id="AP024169">
    <property type="protein sequence ID" value="BCN30959.1"/>
    <property type="molecule type" value="Genomic_DNA"/>
</dbReference>
<name>A0A7R7ELF9_9FIRM</name>
<evidence type="ECO:0000313" key="1">
    <source>
        <dbReference type="EMBL" id="BCN30959.1"/>
    </source>
</evidence>
<dbReference type="Pfam" id="PF14253">
    <property type="entry name" value="AbiH"/>
    <property type="match status" value="1"/>
</dbReference>
<evidence type="ECO:0008006" key="3">
    <source>
        <dbReference type="Google" id="ProtNLM"/>
    </source>
</evidence>
<sequence>MNLNIIGNGFDLYHGLPSSYYYFGCYLIENDSDLYMALSKWFRFKYYSKARGYPYEDFEYGVEEQFWSYFEERLGIVDETAIIDTYDSDLGLEINDYDIPMDDDQIANELRKMFISWVSNTLDIKDNYRIIRKFKNITKNKKHYKMGFTNSDRYLLFNYTHVLQNIYGIQPINICYVHGECTGDDDDELIFGHGNKERIEEIKDIIYEYNNRSLYQSERTNQLEYECLLRFMETLEKDVNRCKWNTENFYNHFSEEPDFINVYGMSLGNVDYPYFKQIRGKWPKTKWRFSYYSILDEDKINELVKRLAIPKSQFITFKFDNPICWEVMDTIVAKTGITLYKEVKSR</sequence>
<dbReference type="AlphaFoldDB" id="A0A7R7ELF9"/>
<accession>A0A7R7ELF9</accession>
<dbReference type="RefSeq" id="WP_271712112.1">
    <property type="nucleotide sequence ID" value="NZ_AP024169.1"/>
</dbReference>
<dbReference type="InterPro" id="IPR025935">
    <property type="entry name" value="AbiH"/>
</dbReference>
<evidence type="ECO:0000313" key="2">
    <source>
        <dbReference type="Proteomes" id="UP000595897"/>
    </source>
</evidence>
<gene>
    <name evidence="1" type="ORF">bsdtb5_22540</name>
</gene>
<reference evidence="1 2" key="1">
    <citation type="submission" date="2020-11" db="EMBL/GenBank/DDBJ databases">
        <title>Draft genome sequencing of a Lachnospiraceae strain isolated from anoxic soil subjected to BSD treatment.</title>
        <authorList>
            <person name="Uek A."/>
            <person name="Tonouchi A."/>
        </authorList>
    </citation>
    <scope>NUCLEOTIDE SEQUENCE [LARGE SCALE GENOMIC DNA]</scope>
    <source>
        <strain evidence="1 2">TB5</strain>
    </source>
</reference>
<organism evidence="1 2">
    <name type="scientific">Anaeromicropila herbilytica</name>
    <dbReference type="NCBI Taxonomy" id="2785025"/>
    <lineage>
        <taxon>Bacteria</taxon>
        <taxon>Bacillati</taxon>
        <taxon>Bacillota</taxon>
        <taxon>Clostridia</taxon>
        <taxon>Lachnospirales</taxon>
        <taxon>Lachnospiraceae</taxon>
        <taxon>Anaeromicropila</taxon>
    </lineage>
</organism>
<dbReference type="Proteomes" id="UP000595897">
    <property type="component" value="Chromosome"/>
</dbReference>
<proteinExistence type="predicted"/>
<dbReference type="KEGG" id="ahb:bsdtb5_22540"/>
<keyword evidence="2" id="KW-1185">Reference proteome</keyword>
<protein>
    <recommendedName>
        <fullName evidence="3">Bacteriophage abortive infection AbiH</fullName>
    </recommendedName>
</protein>